<name>A0A5C8ZKQ3_9GAMM</name>
<reference evidence="13 14" key="1">
    <citation type="submission" date="2019-08" db="EMBL/GenBank/DDBJ databases">
        <title>Parahaliea maris sp. nov., isolated from the surface seawater.</title>
        <authorList>
            <person name="Liu Y."/>
        </authorList>
    </citation>
    <scope>NUCLEOTIDE SEQUENCE [LARGE SCALE GENOMIC DNA]</scope>
    <source>
        <strain evidence="13 14">S2-26</strain>
    </source>
</reference>
<keyword evidence="6" id="KW-0812">Transmembrane</keyword>
<evidence type="ECO:0000256" key="1">
    <source>
        <dbReference type="ARBA" id="ARBA00004377"/>
    </source>
</evidence>
<keyword evidence="9" id="KW-0472">Membrane</keyword>
<dbReference type="SUPFAM" id="SSF53067">
    <property type="entry name" value="Actin-like ATPase domain"/>
    <property type="match status" value="1"/>
</dbReference>
<evidence type="ECO:0000259" key="11">
    <source>
        <dbReference type="Pfam" id="PF05134"/>
    </source>
</evidence>
<dbReference type="GO" id="GO:0009276">
    <property type="term" value="C:Gram-negative-bacterium-type cell wall"/>
    <property type="evidence" value="ECO:0007669"/>
    <property type="project" value="InterPro"/>
</dbReference>
<dbReference type="Proteomes" id="UP000321933">
    <property type="component" value="Unassembled WGS sequence"/>
</dbReference>
<dbReference type="InterPro" id="IPR043129">
    <property type="entry name" value="ATPase_NBD"/>
</dbReference>
<evidence type="ECO:0000256" key="5">
    <source>
        <dbReference type="ARBA" id="ARBA00022519"/>
    </source>
</evidence>
<keyword evidence="7 10" id="KW-0653">Protein transport</keyword>
<evidence type="ECO:0000256" key="8">
    <source>
        <dbReference type="ARBA" id="ARBA00022989"/>
    </source>
</evidence>
<keyword evidence="4" id="KW-1003">Cell membrane</keyword>
<dbReference type="Pfam" id="PF05134">
    <property type="entry name" value="T2SSL"/>
    <property type="match status" value="1"/>
</dbReference>
<proteinExistence type="inferred from homology"/>
<dbReference type="OrthoDB" id="7011844at2"/>
<dbReference type="GO" id="GO:0015627">
    <property type="term" value="C:type II protein secretion system complex"/>
    <property type="evidence" value="ECO:0007669"/>
    <property type="project" value="InterPro"/>
</dbReference>
<comment type="function">
    <text evidence="10">Inner membrane component of the type II secretion system required for the energy-dependent secretion of extracellular factors such as proteases and toxins from the periplasm.</text>
</comment>
<keyword evidence="14" id="KW-1185">Reference proteome</keyword>
<organism evidence="13 14">
    <name type="scientific">Parahaliea aestuarii</name>
    <dbReference type="NCBI Taxonomy" id="1852021"/>
    <lineage>
        <taxon>Bacteria</taxon>
        <taxon>Pseudomonadati</taxon>
        <taxon>Pseudomonadota</taxon>
        <taxon>Gammaproteobacteria</taxon>
        <taxon>Cellvibrionales</taxon>
        <taxon>Halieaceae</taxon>
        <taxon>Parahaliea</taxon>
    </lineage>
</organism>
<sequence>MNDHLILLRQHSAWESPNDSPCYDIEVFDGQHRESHSAIVTNEFPAHIEAKLKNAKVRKVLLIPTEMTTYFDLPLIQESVKKTRQATPFLIESQIATTLESEHIVLERSRNPTSVKVITIQRDVLAELLEPFEDRDIYFKEIYRDLDVTRKRDGVHFWIASRRVVIQAEGVYTAVSTDILPHYLASLPMRYETATVYSQSDTSSSVTRVITEKTGAKITMATQWSSWLELPDDLQFACINLAAGEFNRDTSLVGWSESLRFLLGALFFTLLGSIGAYSYEAHRINLVSKEEHAKAIGIYQSLFPDDKKIINVRVQTKQHLATQQDITATGVFHRLFNDAIIQLDGLTEHTIGGLQQVQFSASPLKLTISLSLNSAPDVERYQRKLSKLGYKVVIDSMTKHDASVVATLSVRSE</sequence>
<comment type="caution">
    <text evidence="13">The sequence shown here is derived from an EMBL/GenBank/DDBJ whole genome shotgun (WGS) entry which is preliminary data.</text>
</comment>
<dbReference type="Pfam" id="PF12693">
    <property type="entry name" value="GspL_C"/>
    <property type="match status" value="1"/>
</dbReference>
<dbReference type="Gene3D" id="3.30.420.380">
    <property type="match status" value="1"/>
</dbReference>
<dbReference type="InterPro" id="IPR007812">
    <property type="entry name" value="T2SS_protein-GspL"/>
</dbReference>
<evidence type="ECO:0000256" key="9">
    <source>
        <dbReference type="ARBA" id="ARBA00023136"/>
    </source>
</evidence>
<keyword evidence="8" id="KW-1133">Transmembrane helix</keyword>
<feature type="domain" description="GspL cytoplasmic actin-ATPase-like" evidence="11">
    <location>
        <begin position="48"/>
        <end position="224"/>
    </location>
</feature>
<dbReference type="EMBL" id="VRYZ01000011">
    <property type="protein sequence ID" value="TXS89033.1"/>
    <property type="molecule type" value="Genomic_DNA"/>
</dbReference>
<evidence type="ECO:0000256" key="4">
    <source>
        <dbReference type="ARBA" id="ARBA00022475"/>
    </source>
</evidence>
<dbReference type="GO" id="GO:0005886">
    <property type="term" value="C:plasma membrane"/>
    <property type="evidence" value="ECO:0007669"/>
    <property type="project" value="UniProtKB-SubCell"/>
</dbReference>
<evidence type="ECO:0000256" key="2">
    <source>
        <dbReference type="ARBA" id="ARBA00005318"/>
    </source>
</evidence>
<evidence type="ECO:0000313" key="14">
    <source>
        <dbReference type="Proteomes" id="UP000321933"/>
    </source>
</evidence>
<evidence type="ECO:0000259" key="12">
    <source>
        <dbReference type="Pfam" id="PF12693"/>
    </source>
</evidence>
<feature type="domain" description="GspL periplasmic" evidence="12">
    <location>
        <begin position="260"/>
        <end position="412"/>
    </location>
</feature>
<evidence type="ECO:0000256" key="6">
    <source>
        <dbReference type="ARBA" id="ARBA00022692"/>
    </source>
</evidence>
<comment type="subcellular location">
    <subcellularLocation>
        <location evidence="1">Cell inner membrane</location>
        <topology evidence="1">Single-pass membrane protein</topology>
    </subcellularLocation>
</comment>
<dbReference type="PIRSF" id="PIRSF015761">
    <property type="entry name" value="Protein_L"/>
    <property type="match status" value="1"/>
</dbReference>
<dbReference type="InterPro" id="IPR025691">
    <property type="entry name" value="GspL_pp_dom"/>
</dbReference>
<dbReference type="NCBIfam" id="TIGR01709">
    <property type="entry name" value="typeII_sec_gspL"/>
    <property type="match status" value="1"/>
</dbReference>
<accession>A0A5C8ZKQ3</accession>
<dbReference type="AlphaFoldDB" id="A0A5C8ZKQ3"/>
<keyword evidence="3 10" id="KW-0813">Transport</keyword>
<evidence type="ECO:0000313" key="13">
    <source>
        <dbReference type="EMBL" id="TXS89033.1"/>
    </source>
</evidence>
<keyword evidence="5" id="KW-0997">Cell inner membrane</keyword>
<dbReference type="InterPro" id="IPR024230">
    <property type="entry name" value="GspL_cyto_dom"/>
</dbReference>
<protein>
    <recommendedName>
        <fullName evidence="10">Type II secretion system protein L</fullName>
        <shortName evidence="10">T2SS protein L</shortName>
    </recommendedName>
</protein>
<gene>
    <name evidence="13" type="ORF">FVW59_19095</name>
</gene>
<comment type="similarity">
    <text evidence="2 10">Belongs to the GSP L family.</text>
</comment>
<dbReference type="GO" id="GO:0015628">
    <property type="term" value="P:protein secretion by the type II secretion system"/>
    <property type="evidence" value="ECO:0007669"/>
    <property type="project" value="InterPro"/>
</dbReference>
<dbReference type="RefSeq" id="WP_148065986.1">
    <property type="nucleotide sequence ID" value="NZ_VRYZ01000011.1"/>
</dbReference>
<evidence type="ECO:0000256" key="3">
    <source>
        <dbReference type="ARBA" id="ARBA00022448"/>
    </source>
</evidence>
<evidence type="ECO:0000256" key="10">
    <source>
        <dbReference type="PIRNR" id="PIRNR015761"/>
    </source>
</evidence>
<evidence type="ECO:0000256" key="7">
    <source>
        <dbReference type="ARBA" id="ARBA00022927"/>
    </source>
</evidence>